<reference evidence="2" key="1">
    <citation type="submission" date="2020-05" db="EMBL/GenBank/DDBJ databases">
        <authorList>
            <person name="Chiriac C."/>
            <person name="Salcher M."/>
            <person name="Ghai R."/>
            <person name="Kavagutti S V."/>
        </authorList>
    </citation>
    <scope>NUCLEOTIDE SEQUENCE</scope>
</reference>
<evidence type="ECO:0000259" key="1">
    <source>
        <dbReference type="SMART" id="SM00731"/>
    </source>
</evidence>
<evidence type="ECO:0000313" key="2">
    <source>
        <dbReference type="EMBL" id="CAB4570690.1"/>
    </source>
</evidence>
<dbReference type="InterPro" id="IPR006640">
    <property type="entry name" value="SprT-like_domain"/>
</dbReference>
<gene>
    <name evidence="2" type="ORF">UFOPK1684_00690</name>
    <name evidence="3" type="ORF">UFOPK2158_01138</name>
</gene>
<accession>A0A6J6E2F1</accession>
<evidence type="ECO:0000313" key="3">
    <source>
        <dbReference type="EMBL" id="CAB4650075.1"/>
    </source>
</evidence>
<dbReference type="EMBL" id="CAEZVY010000134">
    <property type="protein sequence ID" value="CAB4650075.1"/>
    <property type="molecule type" value="Genomic_DNA"/>
</dbReference>
<proteinExistence type="predicted"/>
<name>A0A6J6E2F1_9ZZZZ</name>
<dbReference type="EMBL" id="CAEZTM010000025">
    <property type="protein sequence ID" value="CAB4570690.1"/>
    <property type="molecule type" value="Genomic_DNA"/>
</dbReference>
<dbReference type="GO" id="GO:0006950">
    <property type="term" value="P:response to stress"/>
    <property type="evidence" value="ECO:0007669"/>
    <property type="project" value="UniProtKB-ARBA"/>
</dbReference>
<sequence>MATRDWVEERATALLATHALHDWSFSWDNAKTRFGQCSHRYRRITLSRYLSEAGSEDESEQVLLHEIAHALAGVRAHHGENWLRIARSIGYRGQRTHTSPAATEHAKWRGLCPRGHEIIRFRKPSRPMSCAKCERRFNPTYLIVWTERTYSSTVTSFQNAT</sequence>
<protein>
    <submittedName>
        <fullName evidence="2">Unannotated protein</fullName>
    </submittedName>
</protein>
<feature type="domain" description="SprT-like" evidence="1">
    <location>
        <begin position="9"/>
        <end position="140"/>
    </location>
</feature>
<organism evidence="2">
    <name type="scientific">freshwater metagenome</name>
    <dbReference type="NCBI Taxonomy" id="449393"/>
    <lineage>
        <taxon>unclassified sequences</taxon>
        <taxon>metagenomes</taxon>
        <taxon>ecological metagenomes</taxon>
    </lineage>
</organism>
<dbReference type="Pfam" id="PF10263">
    <property type="entry name" value="SprT-like"/>
    <property type="match status" value="1"/>
</dbReference>
<dbReference type="Gene3D" id="3.30.2010.10">
    <property type="entry name" value="Metalloproteases ('zincins'), catalytic domain"/>
    <property type="match status" value="1"/>
</dbReference>
<dbReference type="SMART" id="SM00731">
    <property type="entry name" value="SprT"/>
    <property type="match status" value="1"/>
</dbReference>
<dbReference type="AlphaFoldDB" id="A0A6J6E2F1"/>